<dbReference type="EMBL" id="NLAX01000003">
    <property type="protein sequence ID" value="PKS12700.1"/>
    <property type="molecule type" value="Genomic_DNA"/>
</dbReference>
<evidence type="ECO:0000313" key="5">
    <source>
        <dbReference type="EMBL" id="PKS12700.1"/>
    </source>
</evidence>
<protein>
    <recommendedName>
        <fullName evidence="2">Protein CSN12 homolog</fullName>
    </recommendedName>
</protein>
<dbReference type="InterPro" id="IPR036388">
    <property type="entry name" value="WH-like_DNA-bd_sf"/>
</dbReference>
<dbReference type="AlphaFoldDB" id="A0A2N3NJT1"/>
<proteinExistence type="inferred from homology"/>
<evidence type="ECO:0000259" key="4">
    <source>
        <dbReference type="PROSITE" id="PS50250"/>
    </source>
</evidence>
<evidence type="ECO:0000313" key="6">
    <source>
        <dbReference type="Proteomes" id="UP000233524"/>
    </source>
</evidence>
<dbReference type="InParanoid" id="A0A2N3NJT1"/>
<organism evidence="5 6">
    <name type="scientific">Lomentospora prolificans</name>
    <dbReference type="NCBI Taxonomy" id="41688"/>
    <lineage>
        <taxon>Eukaryota</taxon>
        <taxon>Fungi</taxon>
        <taxon>Dikarya</taxon>
        <taxon>Ascomycota</taxon>
        <taxon>Pezizomycotina</taxon>
        <taxon>Sordariomycetes</taxon>
        <taxon>Hypocreomycetidae</taxon>
        <taxon>Microascales</taxon>
        <taxon>Microascaceae</taxon>
        <taxon>Lomentospora</taxon>
    </lineage>
</organism>
<dbReference type="VEuPathDB" id="FungiDB:jhhlp_000908"/>
<dbReference type="STRING" id="41688.A0A2N3NJT1"/>
<comment type="similarity">
    <text evidence="1">Belongs to the CSN12 family.</text>
</comment>
<evidence type="ECO:0000256" key="2">
    <source>
        <dbReference type="ARBA" id="ARBA00073854"/>
    </source>
</evidence>
<reference evidence="5 6" key="1">
    <citation type="journal article" date="2017" name="G3 (Bethesda)">
        <title>First Draft Genome Sequence of the Pathogenic Fungus Lomentospora prolificans (Formerly Scedosporium prolificans).</title>
        <authorList>
            <person name="Luo R."/>
            <person name="Zimin A."/>
            <person name="Workman R."/>
            <person name="Fan Y."/>
            <person name="Pertea G."/>
            <person name="Grossman N."/>
            <person name="Wear M.P."/>
            <person name="Jia B."/>
            <person name="Miller H."/>
            <person name="Casadevall A."/>
            <person name="Timp W."/>
            <person name="Zhang S.X."/>
            <person name="Salzberg S.L."/>
        </authorList>
    </citation>
    <scope>NUCLEOTIDE SEQUENCE [LARGE SCALE GENOMIC DNA]</scope>
    <source>
        <strain evidence="5 6">JHH-5317</strain>
    </source>
</reference>
<dbReference type="InterPro" id="IPR000717">
    <property type="entry name" value="PCI_dom"/>
</dbReference>
<evidence type="ECO:0000256" key="3">
    <source>
        <dbReference type="SAM" id="MobiDB-lite"/>
    </source>
</evidence>
<dbReference type="PANTHER" id="PTHR12732">
    <property type="entry name" value="UNCHARACTERIZED PROTEASOME COMPONENT REGION PCI-CONTAINING"/>
    <property type="match status" value="1"/>
</dbReference>
<dbReference type="FunCoup" id="A0A2N3NJT1">
    <property type="interactions" value="859"/>
</dbReference>
<feature type="domain" description="PCI" evidence="4">
    <location>
        <begin position="262"/>
        <end position="460"/>
    </location>
</feature>
<dbReference type="OrthoDB" id="10252687at2759"/>
<dbReference type="GO" id="GO:0003690">
    <property type="term" value="F:double-stranded DNA binding"/>
    <property type="evidence" value="ECO:0007669"/>
    <property type="project" value="InterPro"/>
</dbReference>
<dbReference type="PROSITE" id="PS50250">
    <property type="entry name" value="PCI"/>
    <property type="match status" value="1"/>
</dbReference>
<dbReference type="GO" id="GO:0003723">
    <property type="term" value="F:RNA binding"/>
    <property type="evidence" value="ECO:0007669"/>
    <property type="project" value="InterPro"/>
</dbReference>
<feature type="region of interest" description="Disordered" evidence="3">
    <location>
        <begin position="161"/>
        <end position="185"/>
    </location>
</feature>
<evidence type="ECO:0000256" key="1">
    <source>
        <dbReference type="ARBA" id="ARBA00025771"/>
    </source>
</evidence>
<dbReference type="PANTHER" id="PTHR12732:SF0">
    <property type="entry name" value="PCI DOMAIN-CONTAINING PROTEIN 2"/>
    <property type="match status" value="1"/>
</dbReference>
<dbReference type="Proteomes" id="UP000233524">
    <property type="component" value="Unassembled WGS sequence"/>
</dbReference>
<name>A0A2N3NJT1_9PEZI</name>
<gene>
    <name evidence="5" type="ORF">jhhlp_000908</name>
</gene>
<dbReference type="FunFam" id="1.10.10.10:FF:000366">
    <property type="entry name" value="COP9 signalosome complex subunit"/>
    <property type="match status" value="1"/>
</dbReference>
<dbReference type="Pfam" id="PF01399">
    <property type="entry name" value="PCI"/>
    <property type="match status" value="1"/>
</dbReference>
<dbReference type="SMART" id="SM00753">
    <property type="entry name" value="PAM"/>
    <property type="match status" value="1"/>
</dbReference>
<dbReference type="InterPro" id="IPR045114">
    <property type="entry name" value="Csn12-like"/>
</dbReference>
<comment type="caution">
    <text evidence="5">The sequence shown here is derived from an EMBL/GenBank/DDBJ whole genome shotgun (WGS) entry which is preliminary data.</text>
</comment>
<keyword evidence="6" id="KW-1185">Reference proteome</keyword>
<sequence>MEMHSNPSAMDKLVGELAEAHSSGNGYIVAQILLPLSPPNQPDRLRSIWKGTNAASAKKDITRAMRRSSYINKLASDEFTGWADILSAYWKAASTIVPLTEHTEGEGKSSSWTKVYEAWKELTSTVIRGYSNYGFEAWTIPCLYVMGKHLRLYAMKSDEERSNNPAADKGPSYGDDFDPETEKNGQLRDCEQVLKRIFTLCLSDRAPLETSRKWGIYFIINLLFKTYFRLNSASLSRNILKALTAYQGDMPPLTAFPKSQRVTFRYYTGVLAFLEENYGEAEEHLMEAWQLCHKDSMRNKERILTYLVPCRLLTTHTLPGKKLLEPYPTLQTLFLPMAHCIRRGDLHAFDVALQEHEEAFVRLRIYLALERGRDIAMRNLFRKVFIAGGFDEPKETGATPIRRTRVPVAEFQAAINLKSEGDRIDTDEVECFLANMIYKNLMKGYIARERGMVVLSKNGAFPGTGV</sequence>
<dbReference type="Gene3D" id="1.10.10.10">
    <property type="entry name" value="Winged helix-like DNA-binding domain superfamily/Winged helix DNA-binding domain"/>
    <property type="match status" value="1"/>
</dbReference>
<accession>A0A2N3NJT1</accession>